<comment type="caution">
    <text evidence="1">The sequence shown here is derived from an EMBL/GenBank/DDBJ whole genome shotgun (WGS) entry which is preliminary data.</text>
</comment>
<name>A0ABS8G0Y7_9FIRM</name>
<accession>A0ABS8G0Y7</accession>
<gene>
    <name evidence="1" type="ORF">LKD70_14185</name>
</gene>
<organism evidence="1 2">
    <name type="scientific">Ruminococcus turbiniformis</name>
    <dbReference type="NCBI Taxonomy" id="2881258"/>
    <lineage>
        <taxon>Bacteria</taxon>
        <taxon>Bacillati</taxon>
        <taxon>Bacillota</taxon>
        <taxon>Clostridia</taxon>
        <taxon>Eubacteriales</taxon>
        <taxon>Oscillospiraceae</taxon>
        <taxon>Ruminococcus</taxon>
    </lineage>
</organism>
<dbReference type="EMBL" id="JAJEQX010000029">
    <property type="protein sequence ID" value="MCC2255549.1"/>
    <property type="molecule type" value="Genomic_DNA"/>
</dbReference>
<sequence>MKKCVCGNTTFYAHQVCRLDIVVDGDNEFVRNAFATADASIYDSGNPYGPYTCTSCNREYGDWDDIPDIQ</sequence>
<dbReference type="Proteomes" id="UP001198151">
    <property type="component" value="Unassembled WGS sequence"/>
</dbReference>
<proteinExistence type="predicted"/>
<evidence type="ECO:0000313" key="2">
    <source>
        <dbReference type="Proteomes" id="UP001198151"/>
    </source>
</evidence>
<protein>
    <recommendedName>
        <fullName evidence="3">DUF1540 domain-containing protein</fullName>
    </recommendedName>
</protein>
<reference evidence="1 2" key="1">
    <citation type="submission" date="2021-10" db="EMBL/GenBank/DDBJ databases">
        <title>Anaerobic single-cell dispensing facilitates the cultivation of human gut bacteria.</title>
        <authorList>
            <person name="Afrizal A."/>
        </authorList>
    </citation>
    <scope>NUCLEOTIDE SEQUENCE [LARGE SCALE GENOMIC DNA]</scope>
    <source>
        <strain evidence="1 2">CLA-AA-H200</strain>
    </source>
</reference>
<keyword evidence="2" id="KW-1185">Reference proteome</keyword>
<dbReference type="RefSeq" id="WP_227708582.1">
    <property type="nucleotide sequence ID" value="NZ_JAJEQX010000029.1"/>
</dbReference>
<evidence type="ECO:0000313" key="1">
    <source>
        <dbReference type="EMBL" id="MCC2255549.1"/>
    </source>
</evidence>
<evidence type="ECO:0008006" key="3">
    <source>
        <dbReference type="Google" id="ProtNLM"/>
    </source>
</evidence>